<dbReference type="InterPro" id="IPR009057">
    <property type="entry name" value="Homeodomain-like_sf"/>
</dbReference>
<feature type="domain" description="Transposase-like Mu C-terminal" evidence="3">
    <location>
        <begin position="490"/>
        <end position="540"/>
    </location>
</feature>
<evidence type="ECO:0000313" key="4">
    <source>
        <dbReference type="EMBL" id="WIW70634.1"/>
    </source>
</evidence>
<dbReference type="InterPro" id="IPR004189">
    <property type="entry name" value="Phage_Mu_transposase"/>
</dbReference>
<protein>
    <submittedName>
        <fullName evidence="4">DNA-binding domain-containing protein</fullName>
    </submittedName>
</protein>
<feature type="domain" description="Bacteriophage Mu transposase" evidence="1">
    <location>
        <begin position="257"/>
        <end position="441"/>
    </location>
</feature>
<feature type="domain" description="Mu DNA binding I gamma subdomain" evidence="2">
    <location>
        <begin position="148"/>
        <end position="232"/>
    </location>
</feature>
<reference evidence="4" key="1">
    <citation type="submission" date="2023-03" db="EMBL/GenBank/DDBJ databases">
        <title>Selenobaculum gbiensis gen. nov. sp. nov., a new bacterium isolated from the gut microbiota of IBD patient.</title>
        <authorList>
            <person name="Yeo S."/>
            <person name="Park H."/>
            <person name="Huh C.S."/>
        </authorList>
    </citation>
    <scope>NUCLEOTIDE SEQUENCE</scope>
    <source>
        <strain evidence="4">ICN-92133</strain>
    </source>
</reference>
<evidence type="ECO:0000259" key="3">
    <source>
        <dbReference type="Pfam" id="PF09299"/>
    </source>
</evidence>
<dbReference type="GO" id="GO:0003677">
    <property type="term" value="F:DNA binding"/>
    <property type="evidence" value="ECO:0007669"/>
    <property type="project" value="UniProtKB-KW"/>
</dbReference>
<dbReference type="RefSeq" id="WP_309320476.1">
    <property type="nucleotide sequence ID" value="NZ_CP120678.1"/>
</dbReference>
<name>A0A9Y2AIB1_9FIRM</name>
<evidence type="ECO:0000259" key="2">
    <source>
        <dbReference type="Pfam" id="PF09039"/>
    </source>
</evidence>
<sequence>MAEYFLNTAETAELLGISERAVQKNISSGKYENVQYVEGVRGGKSGQIAKIALSSLKLEAQTKYMVANKLIDEPERVVSNEYDTAAQWQRDIANRRYQILKQYEAYIAVAGKKTVLTDNFVTVWNEAHPDEVISKSTLYNWGRQYKKDGLMGLLTGYGKRKEQRAIDANAWDFFCGQYLQLTRPSIGFCYRLLELEAKKESWEIPSLKTVARMAKQDIPEAVRRLKRFGEKNFYDNSQAYTQRDYESISAGEVFVGDHHVFDLFINTGSVEKPKWTRPWLTAWMDMRSRKLVGWTVNLSPCTDEIIAAFANAALDPAIGLPRDIYIDNGRDYCSHKFAGRGNRGKKLTEEDKELLIEEGKRTATLMERLKVKTHFAIVENARAKVVEREFRNVVEWFSKPFPTYCGRNAKERPDDLEKKLKQPKKYGVSLDEFKQIFNDWAKNVLNKQVSQGKGREGECPDATFMRTRLPMRTADPSVMRLFFMKSTNPFKIGRNGVAFKGSEYYLKDSILKKGQAVYVRYREEDLSKIWLYTTKDEYLGEANRIEAIAAINADKEVLGAEMARKAIEKKAVLNHPSYQATKKVKPLAPADITELYKLYGNIAADVTPNKVVEMVPLPQAGREAVRAMKATGTDDINPFEIMAKAKIEKRKGDF</sequence>
<dbReference type="Gene3D" id="1.10.10.60">
    <property type="entry name" value="Homeodomain-like"/>
    <property type="match status" value="1"/>
</dbReference>
<dbReference type="SUPFAM" id="SSF46689">
    <property type="entry name" value="Homeodomain-like"/>
    <property type="match status" value="1"/>
</dbReference>
<dbReference type="InterPro" id="IPR015378">
    <property type="entry name" value="Transposase-like_Mu_C"/>
</dbReference>
<dbReference type="Pfam" id="PF02914">
    <property type="entry name" value="DDE_2"/>
    <property type="match status" value="1"/>
</dbReference>
<dbReference type="Pfam" id="PF09039">
    <property type="entry name" value="HTH_Tnp_Mu_2"/>
    <property type="match status" value="1"/>
</dbReference>
<dbReference type="AlphaFoldDB" id="A0A9Y2AIB1"/>
<evidence type="ECO:0000313" key="5">
    <source>
        <dbReference type="Proteomes" id="UP001243623"/>
    </source>
</evidence>
<organism evidence="4 5">
    <name type="scientific">Selenobaculum gibii</name>
    <dbReference type="NCBI Taxonomy" id="3054208"/>
    <lineage>
        <taxon>Bacteria</taxon>
        <taxon>Bacillati</taxon>
        <taxon>Bacillota</taxon>
        <taxon>Negativicutes</taxon>
        <taxon>Selenomonadales</taxon>
        <taxon>Selenomonadaceae</taxon>
        <taxon>Selenobaculum</taxon>
    </lineage>
</organism>
<keyword evidence="4" id="KW-0238">DNA-binding</keyword>
<evidence type="ECO:0000259" key="1">
    <source>
        <dbReference type="Pfam" id="PF02914"/>
    </source>
</evidence>
<dbReference type="GO" id="GO:0015074">
    <property type="term" value="P:DNA integration"/>
    <property type="evidence" value="ECO:0007669"/>
    <property type="project" value="InterPro"/>
</dbReference>
<dbReference type="Proteomes" id="UP001243623">
    <property type="component" value="Chromosome"/>
</dbReference>
<dbReference type="SUPFAM" id="SSF53098">
    <property type="entry name" value="Ribonuclease H-like"/>
    <property type="match status" value="1"/>
</dbReference>
<proteinExistence type="predicted"/>
<dbReference type="InterPro" id="IPR015126">
    <property type="entry name" value="Mu_I-gamma"/>
</dbReference>
<dbReference type="Pfam" id="PF09299">
    <property type="entry name" value="Mu-transpos_C"/>
    <property type="match status" value="1"/>
</dbReference>
<dbReference type="InterPro" id="IPR036397">
    <property type="entry name" value="RNaseH_sf"/>
</dbReference>
<accession>A0A9Y2AIB1</accession>
<dbReference type="InterPro" id="IPR012337">
    <property type="entry name" value="RNaseH-like_sf"/>
</dbReference>
<dbReference type="EMBL" id="CP120678">
    <property type="protein sequence ID" value="WIW70634.1"/>
    <property type="molecule type" value="Genomic_DNA"/>
</dbReference>
<dbReference type="Gene3D" id="3.30.420.10">
    <property type="entry name" value="Ribonuclease H-like superfamily/Ribonuclease H"/>
    <property type="match status" value="1"/>
</dbReference>
<dbReference type="GO" id="GO:0006313">
    <property type="term" value="P:DNA transposition"/>
    <property type="evidence" value="ECO:0007669"/>
    <property type="project" value="InterPro"/>
</dbReference>
<keyword evidence="5" id="KW-1185">Reference proteome</keyword>
<dbReference type="GO" id="GO:0004803">
    <property type="term" value="F:transposase activity"/>
    <property type="evidence" value="ECO:0007669"/>
    <property type="project" value="InterPro"/>
</dbReference>
<dbReference type="KEGG" id="sgbi:P3F81_12220"/>
<gene>
    <name evidence="4" type="ORF">P3F81_12220</name>
</gene>